<sequence>MNGMNMNLNLPHQFLTADATAAAVAAAQQAAQQQSVADQHEHHKASASSKHSHSHVGNGSDCSSAGSSTNYQQQQQPQQQNHNHNHQGVTIYGANNNNNNNNHTHNNQHLNKTAAALLTKAQQQAKSAERALEQERRQNAKREQRRLSQDKKLARQRDRECLQKQKQAEKLAREKAREEKRTHKLMQRQERERFAQEQKEAALLRAAELVASNRVPIEITRAGVRGRGRKPSTAVSGLGLRKNSLKSPQQPGNGGVGVGVRSTPTTNNILLGSTTAAGAAGSSTINNNTVNHNGTAAATGTNHPKYTIDLLGSVGIGPKKRQRSAIVVSTASDLDRIVTHSQNLWAKYNAIAKEHNQRVNWITVAKELGIHVKVREKYARMHSRACQRNFDFVASGHLKIKDHPEIFQEPTAAEQKARMPPPLPPPVDIDVDGNTNMTLNEQQQAAAAHRTAIAEAVAIVDEQHGKEMVGLVTINGNVNTTKNTMVGLLANCQNENVAASNNENNYVDTRNIIEDGTPTGTIGQGREGKGSGGRKEKQVVAVGGNSMNDTIARNGNGPSPTAVVPVVVPVVAAPPIPPPHDPVDAAAAAATAAAVVDAAGVGGAAIDMHHVAAVAAATAEGTGSPTVAPTSVMVGVGENVYNI</sequence>
<feature type="compositionally biased region" description="Polar residues" evidence="1">
    <location>
        <begin position="60"/>
        <end position="71"/>
    </location>
</feature>
<feature type="region of interest" description="Disordered" evidence="1">
    <location>
        <begin position="31"/>
        <end position="107"/>
    </location>
</feature>
<feature type="compositionally biased region" description="Low complexity" evidence="1">
    <location>
        <begin position="72"/>
        <end position="82"/>
    </location>
</feature>
<name>A0A7S4AKG3_9STRA</name>
<accession>A0A7S4AKG3</accession>
<gene>
    <name evidence="2" type="ORF">PAUS00366_LOCUS11662</name>
</gene>
<feature type="region of interest" description="Disordered" evidence="1">
    <location>
        <begin position="120"/>
        <end position="190"/>
    </location>
</feature>
<evidence type="ECO:0000256" key="1">
    <source>
        <dbReference type="SAM" id="MobiDB-lite"/>
    </source>
</evidence>
<dbReference type="AlphaFoldDB" id="A0A7S4AKG3"/>
<feature type="compositionally biased region" description="Basic residues" evidence="1">
    <location>
        <begin position="42"/>
        <end position="54"/>
    </location>
</feature>
<feature type="compositionally biased region" description="Basic and acidic residues" evidence="1">
    <location>
        <begin position="526"/>
        <end position="535"/>
    </location>
</feature>
<feature type="compositionally biased region" description="Basic and acidic residues" evidence="1">
    <location>
        <begin position="127"/>
        <end position="190"/>
    </location>
</feature>
<feature type="region of interest" description="Disordered" evidence="1">
    <location>
        <begin position="512"/>
        <end position="535"/>
    </location>
</feature>
<organism evidence="2">
    <name type="scientific">Pseudo-nitzschia australis</name>
    <dbReference type="NCBI Taxonomy" id="44445"/>
    <lineage>
        <taxon>Eukaryota</taxon>
        <taxon>Sar</taxon>
        <taxon>Stramenopiles</taxon>
        <taxon>Ochrophyta</taxon>
        <taxon>Bacillariophyta</taxon>
        <taxon>Bacillariophyceae</taxon>
        <taxon>Bacillariophycidae</taxon>
        <taxon>Bacillariales</taxon>
        <taxon>Bacillariaceae</taxon>
        <taxon>Pseudo-nitzschia</taxon>
    </lineage>
</organism>
<feature type="compositionally biased region" description="Low complexity" evidence="1">
    <location>
        <begin position="95"/>
        <end position="107"/>
    </location>
</feature>
<protein>
    <submittedName>
        <fullName evidence="2">Uncharacterized protein</fullName>
    </submittedName>
</protein>
<proteinExistence type="predicted"/>
<dbReference type="EMBL" id="HBIX01016093">
    <property type="protein sequence ID" value="CAE0718908.1"/>
    <property type="molecule type" value="Transcribed_RNA"/>
</dbReference>
<evidence type="ECO:0000313" key="2">
    <source>
        <dbReference type="EMBL" id="CAE0718908.1"/>
    </source>
</evidence>
<reference evidence="2" key="1">
    <citation type="submission" date="2021-01" db="EMBL/GenBank/DDBJ databases">
        <authorList>
            <person name="Corre E."/>
            <person name="Pelletier E."/>
            <person name="Niang G."/>
            <person name="Scheremetjew M."/>
            <person name="Finn R."/>
            <person name="Kale V."/>
            <person name="Holt S."/>
            <person name="Cochrane G."/>
            <person name="Meng A."/>
            <person name="Brown T."/>
            <person name="Cohen L."/>
        </authorList>
    </citation>
    <scope>NUCLEOTIDE SEQUENCE</scope>
    <source>
        <strain evidence="2">10249 10 AB</strain>
    </source>
</reference>
<feature type="region of interest" description="Disordered" evidence="1">
    <location>
        <begin position="226"/>
        <end position="261"/>
    </location>
</feature>